<evidence type="ECO:0000313" key="1">
    <source>
        <dbReference type="EMBL" id="KAF2684505.1"/>
    </source>
</evidence>
<reference evidence="1" key="1">
    <citation type="journal article" date="2020" name="Stud. Mycol.">
        <title>101 Dothideomycetes genomes: a test case for predicting lifestyles and emergence of pathogens.</title>
        <authorList>
            <person name="Haridas S."/>
            <person name="Albert R."/>
            <person name="Binder M."/>
            <person name="Bloem J."/>
            <person name="Labutti K."/>
            <person name="Salamov A."/>
            <person name="Andreopoulos B."/>
            <person name="Baker S."/>
            <person name="Barry K."/>
            <person name="Bills G."/>
            <person name="Bluhm B."/>
            <person name="Cannon C."/>
            <person name="Castanera R."/>
            <person name="Culley D."/>
            <person name="Daum C."/>
            <person name="Ezra D."/>
            <person name="Gonzalez J."/>
            <person name="Henrissat B."/>
            <person name="Kuo A."/>
            <person name="Liang C."/>
            <person name="Lipzen A."/>
            <person name="Lutzoni F."/>
            <person name="Magnuson J."/>
            <person name="Mondo S."/>
            <person name="Nolan M."/>
            <person name="Ohm R."/>
            <person name="Pangilinan J."/>
            <person name="Park H.-J."/>
            <person name="Ramirez L."/>
            <person name="Alfaro M."/>
            <person name="Sun H."/>
            <person name="Tritt A."/>
            <person name="Yoshinaga Y."/>
            <person name="Zwiers L.-H."/>
            <person name="Turgeon B."/>
            <person name="Goodwin S."/>
            <person name="Spatafora J."/>
            <person name="Crous P."/>
            <person name="Grigoriev I."/>
        </authorList>
    </citation>
    <scope>NUCLEOTIDE SEQUENCE</scope>
    <source>
        <strain evidence="1">CBS 122367</strain>
    </source>
</reference>
<accession>A0A6G1J2P8</accession>
<dbReference type="EMBL" id="MU005581">
    <property type="protein sequence ID" value="KAF2684505.1"/>
    <property type="molecule type" value="Genomic_DNA"/>
</dbReference>
<protein>
    <submittedName>
        <fullName evidence="1">Uncharacterized protein</fullName>
    </submittedName>
</protein>
<proteinExistence type="predicted"/>
<organism evidence="1 2">
    <name type="scientific">Lentithecium fluviatile CBS 122367</name>
    <dbReference type="NCBI Taxonomy" id="1168545"/>
    <lineage>
        <taxon>Eukaryota</taxon>
        <taxon>Fungi</taxon>
        <taxon>Dikarya</taxon>
        <taxon>Ascomycota</taxon>
        <taxon>Pezizomycotina</taxon>
        <taxon>Dothideomycetes</taxon>
        <taxon>Pleosporomycetidae</taxon>
        <taxon>Pleosporales</taxon>
        <taxon>Massarineae</taxon>
        <taxon>Lentitheciaceae</taxon>
        <taxon>Lentithecium</taxon>
    </lineage>
</organism>
<sequence length="268" mass="29911">MRARSRFLDRLFWRGDPDSSVGDQWGHIALWDAVRDRGRQPRRCTTVLSIAAVQLGTHVKRAATLSSSCAFVRGRHDFNSSSRRLWPVDKYASAVSWKRFACQAEESPSSSHPTSRKSRYIVDLASHAVAASEAFLLQGTAATTALSKQLPFVSWPYQCRRLPMACVGPASISASTLHSFAHFCHSDIDMRRPLRPLLRAFAGLALLKMNLRQTFPGPSPSLFEFRLSHLEARCCSGLNLADDRLVKKPIPHRSRSTIKTWGPAILIS</sequence>
<name>A0A6G1J2P8_9PLEO</name>
<keyword evidence="2" id="KW-1185">Reference proteome</keyword>
<gene>
    <name evidence="1" type="ORF">K458DRAFT_32880</name>
</gene>
<dbReference type="Proteomes" id="UP000799291">
    <property type="component" value="Unassembled WGS sequence"/>
</dbReference>
<evidence type="ECO:0000313" key="2">
    <source>
        <dbReference type="Proteomes" id="UP000799291"/>
    </source>
</evidence>
<dbReference type="AlphaFoldDB" id="A0A6G1J2P8"/>